<dbReference type="Gene3D" id="3.40.50.1820">
    <property type="entry name" value="alpha/beta hydrolase"/>
    <property type="match status" value="1"/>
</dbReference>
<evidence type="ECO:0000256" key="2">
    <source>
        <dbReference type="ARBA" id="ARBA00023180"/>
    </source>
</evidence>
<proteinExistence type="inferred from homology"/>
<keyword evidence="5" id="KW-0121">Carboxypeptidase</keyword>
<dbReference type="InterPro" id="IPR036418">
    <property type="entry name" value="Cyt_c_oxidase_su6a_sf"/>
</dbReference>
<dbReference type="SUPFAM" id="SSF53474">
    <property type="entry name" value="alpha/beta-Hydrolases"/>
    <property type="match status" value="1"/>
</dbReference>
<dbReference type="EMBL" id="CP097504">
    <property type="protein sequence ID" value="URD90646.1"/>
    <property type="molecule type" value="Genomic_DNA"/>
</dbReference>
<keyword evidence="3" id="KW-1133">Transmembrane helix</keyword>
<dbReference type="GO" id="GO:0019748">
    <property type="term" value="P:secondary metabolic process"/>
    <property type="evidence" value="ECO:0007669"/>
    <property type="project" value="TreeGrafter"/>
</dbReference>
<dbReference type="InterPro" id="IPR029058">
    <property type="entry name" value="AB_hydrolase_fold"/>
</dbReference>
<dbReference type="AlphaFoldDB" id="A0A9E7JS50"/>
<dbReference type="SUPFAM" id="SSF81411">
    <property type="entry name" value="Mitochondrial cytochrome c oxidase subunit VIa"/>
    <property type="match status" value="1"/>
</dbReference>
<dbReference type="GO" id="GO:0006508">
    <property type="term" value="P:proteolysis"/>
    <property type="evidence" value="ECO:0007669"/>
    <property type="project" value="InterPro"/>
</dbReference>
<keyword evidence="3" id="KW-0812">Transmembrane</keyword>
<dbReference type="PROSITE" id="PS00560">
    <property type="entry name" value="CARBOXYPEPT_SER_HIS"/>
    <property type="match status" value="1"/>
</dbReference>
<evidence type="ECO:0000313" key="5">
    <source>
        <dbReference type="EMBL" id="URD90646.1"/>
    </source>
</evidence>
<dbReference type="PANTHER" id="PTHR11802:SF461">
    <property type="entry name" value="OS02G0687900 PROTEIN"/>
    <property type="match status" value="1"/>
</dbReference>
<organism evidence="5 6">
    <name type="scientific">Musa troglodytarum</name>
    <name type="common">fe'i banana</name>
    <dbReference type="NCBI Taxonomy" id="320322"/>
    <lineage>
        <taxon>Eukaryota</taxon>
        <taxon>Viridiplantae</taxon>
        <taxon>Streptophyta</taxon>
        <taxon>Embryophyta</taxon>
        <taxon>Tracheophyta</taxon>
        <taxon>Spermatophyta</taxon>
        <taxon>Magnoliopsida</taxon>
        <taxon>Liliopsida</taxon>
        <taxon>Zingiberales</taxon>
        <taxon>Musaceae</taxon>
        <taxon>Musa</taxon>
    </lineage>
</organism>
<feature type="transmembrane region" description="Helical" evidence="3">
    <location>
        <begin position="74"/>
        <end position="93"/>
    </location>
</feature>
<keyword evidence="6" id="KW-1185">Reference proteome</keyword>
<dbReference type="Proteomes" id="UP001055439">
    <property type="component" value="Chromosome 2"/>
</dbReference>
<dbReference type="PANTHER" id="PTHR11802">
    <property type="entry name" value="SERINE PROTEASE FAMILY S10 SERINE CARBOXYPEPTIDASE"/>
    <property type="match status" value="1"/>
</dbReference>
<keyword evidence="3" id="KW-0472">Membrane</keyword>
<evidence type="ECO:0000259" key="4">
    <source>
        <dbReference type="Pfam" id="PF25397"/>
    </source>
</evidence>
<protein>
    <submittedName>
        <fullName evidence="5">Serine carboxypeptidase-like</fullName>
    </submittedName>
</protein>
<evidence type="ECO:0000256" key="3">
    <source>
        <dbReference type="SAM" id="Phobius"/>
    </source>
</evidence>
<dbReference type="InterPro" id="IPR001563">
    <property type="entry name" value="Peptidase_S10"/>
</dbReference>
<keyword evidence="2" id="KW-0325">Glycoprotein</keyword>
<reference evidence="5" key="1">
    <citation type="submission" date="2022-05" db="EMBL/GenBank/DDBJ databases">
        <title>The Musa troglodytarum L. genome provides insights into the mechanism of non-climacteric behaviour and enrichment of carotenoids.</title>
        <authorList>
            <person name="Wang J."/>
        </authorList>
    </citation>
    <scope>NUCLEOTIDE SEQUENCE</scope>
    <source>
        <tissue evidence="5">Leaf</tissue>
    </source>
</reference>
<sequence length="722" mass="81573">MESTHVTRISCDHERNWSYARFEMETRGWVTTRVLRHVCRAYINFAIVSAAEADHSGQMASSARLGRRSRDPQPTLLAVAELFLFLLAVVLSAPSPALSVSTVTHLPGFRGPLPFHLETGYVEVDEVNGAELFYYFIPSEGRPSEDPLLLWLNGGPRCSALSGLVFEVGPLKFVSAEYNGSLPNLVYHPYSWTKVANMIFVDSPVGSGFSFSRRYEGYNANDMSWSEHVYKFLIKWFIDHPQFLSNPLYISGDSYGGKIVPIVAYRISEGTKVGNKQLNLKLLSYPFMVSFFSFCSVRKEEQKILVTTLLFGHFQGYLIGNPVTGENFDENSQVPYAHGVGIISDGIFEMIQRSCKGQDHRNPTTVQCASCLETFENVRFFIYLNSSPKPKDMILDRRSLKERIDLLNPPHVPDLRCRAYAYFLSYYWANNNVVRQALHIKKGTVEEWQRCNGDLPYASELKSTIKYHLNLTTRGFRALVYSGDHDLYIPFVGTKAWIKSLNFSLVDDWRSWHVEGQVAGYTMKYANNLTFATVKGGGHTAPEYRPKQCLAMIQSTKRTQHTLKRYPSLEWLPAFLLSSALPISNAELNPLQDKGSMIVSGKSLASRCRWFPHLLPCSRNRRQLKPARAKKENIGGDSQAAETTFSLRASKAVLARSAVALFGLGFLDAGYSGDWSRIGVISKETEDLLKIAAYLAYPYLHVRNKEFLWGPDGLFEKKHADH</sequence>
<name>A0A9E7JS50_9LILI</name>
<gene>
    <name evidence="5" type="ORF">MUK42_28779</name>
</gene>
<comment type="similarity">
    <text evidence="1">Belongs to the peptidase S10 family.</text>
</comment>
<dbReference type="Pfam" id="PF25397">
    <property type="entry name" value="DUF7887"/>
    <property type="match status" value="1"/>
</dbReference>
<dbReference type="PRINTS" id="PR00724">
    <property type="entry name" value="CRBOXYPTASEC"/>
</dbReference>
<dbReference type="GO" id="GO:0016747">
    <property type="term" value="F:acyltransferase activity, transferring groups other than amino-acyl groups"/>
    <property type="evidence" value="ECO:0007669"/>
    <property type="project" value="TreeGrafter"/>
</dbReference>
<dbReference type="GO" id="GO:0004185">
    <property type="term" value="F:serine-type carboxypeptidase activity"/>
    <property type="evidence" value="ECO:0007669"/>
    <property type="project" value="InterPro"/>
</dbReference>
<dbReference type="OrthoDB" id="443318at2759"/>
<keyword evidence="5" id="KW-0645">Protease</keyword>
<evidence type="ECO:0000256" key="1">
    <source>
        <dbReference type="ARBA" id="ARBA00009431"/>
    </source>
</evidence>
<accession>A0A9E7JS50</accession>
<keyword evidence="5" id="KW-0378">Hydrolase</keyword>
<dbReference type="Pfam" id="PF00450">
    <property type="entry name" value="Peptidase_S10"/>
    <property type="match status" value="2"/>
</dbReference>
<dbReference type="InterPro" id="IPR057209">
    <property type="entry name" value="DUF7887"/>
</dbReference>
<dbReference type="InterPro" id="IPR033124">
    <property type="entry name" value="Ser_caboxypep_his_AS"/>
</dbReference>
<feature type="domain" description="DUF7887" evidence="4">
    <location>
        <begin position="650"/>
        <end position="698"/>
    </location>
</feature>
<evidence type="ECO:0000313" key="6">
    <source>
        <dbReference type="Proteomes" id="UP001055439"/>
    </source>
</evidence>